<dbReference type="RefSeq" id="WP_344373558.1">
    <property type="nucleotide sequence ID" value="NZ_BAAASQ010000008.1"/>
</dbReference>
<reference evidence="3" key="1">
    <citation type="journal article" date="2019" name="Int. J. Syst. Evol. Microbiol.">
        <title>The Global Catalogue of Microorganisms (GCM) 10K type strain sequencing project: providing services to taxonomists for standard genome sequencing and annotation.</title>
        <authorList>
            <consortium name="The Broad Institute Genomics Platform"/>
            <consortium name="The Broad Institute Genome Sequencing Center for Infectious Disease"/>
            <person name="Wu L."/>
            <person name="Ma J."/>
        </authorList>
    </citation>
    <scope>NUCLEOTIDE SEQUENCE [LARGE SCALE GENOMIC DNA]</scope>
    <source>
        <strain evidence="3">CCM 7224</strain>
    </source>
</reference>
<protein>
    <submittedName>
        <fullName evidence="2">Uncharacterized protein</fullName>
    </submittedName>
</protein>
<gene>
    <name evidence="2" type="ORF">ACFPFX_26920</name>
</gene>
<proteinExistence type="predicted"/>
<sequence length="73" mass="7788">MYASHPPGNGDYTLPPSAPPIHGVQGCEPCSNLVAELRHAVQGSDPSAEVDARVKIRRHMIQAHGTEIPFFAG</sequence>
<evidence type="ECO:0000313" key="3">
    <source>
        <dbReference type="Proteomes" id="UP001595834"/>
    </source>
</evidence>
<accession>A0ABV9UTZ2</accession>
<evidence type="ECO:0000313" key="2">
    <source>
        <dbReference type="EMBL" id="MFC4959930.1"/>
    </source>
</evidence>
<evidence type="ECO:0000256" key="1">
    <source>
        <dbReference type="SAM" id="MobiDB-lite"/>
    </source>
</evidence>
<name>A0ABV9UTZ2_9ACTN</name>
<feature type="region of interest" description="Disordered" evidence="1">
    <location>
        <begin position="1"/>
        <end position="21"/>
    </location>
</feature>
<organism evidence="2 3">
    <name type="scientific">Streptomyces mauvecolor</name>
    <dbReference type="NCBI Taxonomy" id="58345"/>
    <lineage>
        <taxon>Bacteria</taxon>
        <taxon>Bacillati</taxon>
        <taxon>Actinomycetota</taxon>
        <taxon>Actinomycetes</taxon>
        <taxon>Kitasatosporales</taxon>
        <taxon>Streptomycetaceae</taxon>
        <taxon>Streptomyces</taxon>
    </lineage>
</organism>
<dbReference type="Proteomes" id="UP001595834">
    <property type="component" value="Unassembled WGS sequence"/>
</dbReference>
<dbReference type="EMBL" id="JBHSIZ010000036">
    <property type="protein sequence ID" value="MFC4959930.1"/>
    <property type="molecule type" value="Genomic_DNA"/>
</dbReference>
<comment type="caution">
    <text evidence="2">The sequence shown here is derived from an EMBL/GenBank/DDBJ whole genome shotgun (WGS) entry which is preliminary data.</text>
</comment>
<keyword evidence="3" id="KW-1185">Reference proteome</keyword>